<protein>
    <submittedName>
        <fullName evidence="3">ArsR family transcriptional regulator</fullName>
    </submittedName>
</protein>
<dbReference type="PATRIC" id="fig|1230459.4.peg.3026"/>
<evidence type="ECO:0000313" key="3">
    <source>
        <dbReference type="EMBL" id="ELY77451.1"/>
    </source>
</evidence>
<feature type="domain" description="HTH marR-type" evidence="2">
    <location>
        <begin position="31"/>
        <end position="81"/>
    </location>
</feature>
<organism evidence="3 4">
    <name type="scientific">Natrinema gari JCM 14663</name>
    <dbReference type="NCBI Taxonomy" id="1230459"/>
    <lineage>
        <taxon>Archaea</taxon>
        <taxon>Methanobacteriati</taxon>
        <taxon>Methanobacteriota</taxon>
        <taxon>Stenosarchaea group</taxon>
        <taxon>Halobacteria</taxon>
        <taxon>Halobacteriales</taxon>
        <taxon>Natrialbaceae</taxon>
        <taxon>Natrinema</taxon>
    </lineage>
</organism>
<keyword evidence="4" id="KW-1185">Reference proteome</keyword>
<dbReference type="InterPro" id="IPR036390">
    <property type="entry name" value="WH_DNA-bd_sf"/>
</dbReference>
<dbReference type="Gene3D" id="1.10.10.10">
    <property type="entry name" value="Winged helix-like DNA-binding domain superfamily/Winged helix DNA-binding domain"/>
    <property type="match status" value="1"/>
</dbReference>
<dbReference type="EMBL" id="AOIJ01000061">
    <property type="protein sequence ID" value="ELY77451.1"/>
    <property type="molecule type" value="Genomic_DNA"/>
</dbReference>
<dbReference type="Proteomes" id="UP000011592">
    <property type="component" value="Unassembled WGS sequence"/>
</dbReference>
<dbReference type="Pfam" id="PF12802">
    <property type="entry name" value="MarR_2"/>
    <property type="match status" value="1"/>
</dbReference>
<sequence length="91" mass="10447">MVRGQKQSIQSPFSTRTESTLRDEAPSTKLVAYVLKEQDDLTIDGLSQCTLLPPRTVRYALQHLEEAELIDTEQCPTDARRKSYCWRSTDE</sequence>
<dbReference type="SUPFAM" id="SSF46785">
    <property type="entry name" value="Winged helix' DNA-binding domain"/>
    <property type="match status" value="1"/>
</dbReference>
<gene>
    <name evidence="3" type="ORF">C486_15144</name>
</gene>
<dbReference type="GO" id="GO:0003700">
    <property type="term" value="F:DNA-binding transcription factor activity"/>
    <property type="evidence" value="ECO:0007669"/>
    <property type="project" value="InterPro"/>
</dbReference>
<evidence type="ECO:0000259" key="2">
    <source>
        <dbReference type="Pfam" id="PF12802"/>
    </source>
</evidence>
<dbReference type="RefSeq" id="WP_008457328.1">
    <property type="nucleotide sequence ID" value="NZ_AOIJ01000061.1"/>
</dbReference>
<feature type="compositionally biased region" description="Polar residues" evidence="1">
    <location>
        <begin position="1"/>
        <end position="18"/>
    </location>
</feature>
<accession>L9YUU2</accession>
<dbReference type="InterPro" id="IPR000835">
    <property type="entry name" value="HTH_MarR-typ"/>
</dbReference>
<dbReference type="AlphaFoldDB" id="L9YUU2"/>
<evidence type="ECO:0000313" key="4">
    <source>
        <dbReference type="Proteomes" id="UP000011592"/>
    </source>
</evidence>
<feature type="region of interest" description="Disordered" evidence="1">
    <location>
        <begin position="1"/>
        <end position="24"/>
    </location>
</feature>
<proteinExistence type="predicted"/>
<comment type="caution">
    <text evidence="3">The sequence shown here is derived from an EMBL/GenBank/DDBJ whole genome shotgun (WGS) entry which is preliminary data.</text>
</comment>
<name>L9YUU2_9EURY</name>
<reference evidence="3 4" key="1">
    <citation type="journal article" date="2014" name="PLoS Genet.">
        <title>Phylogenetically driven sequencing of extremely halophilic archaea reveals strategies for static and dynamic osmo-response.</title>
        <authorList>
            <person name="Becker E.A."/>
            <person name="Seitzer P.M."/>
            <person name="Tritt A."/>
            <person name="Larsen D."/>
            <person name="Krusor M."/>
            <person name="Yao A.I."/>
            <person name="Wu D."/>
            <person name="Madern D."/>
            <person name="Eisen J.A."/>
            <person name="Darling A.E."/>
            <person name="Facciotti M.T."/>
        </authorList>
    </citation>
    <scope>NUCLEOTIDE SEQUENCE [LARGE SCALE GENOMIC DNA]</scope>
    <source>
        <strain evidence="3 4">JCM 14663</strain>
    </source>
</reference>
<evidence type="ECO:0000256" key="1">
    <source>
        <dbReference type="SAM" id="MobiDB-lite"/>
    </source>
</evidence>
<dbReference type="InterPro" id="IPR036388">
    <property type="entry name" value="WH-like_DNA-bd_sf"/>
</dbReference>